<comment type="caution">
    <text evidence="3">The sequence shown here is derived from an EMBL/GenBank/DDBJ whole genome shotgun (WGS) entry which is preliminary data.</text>
</comment>
<gene>
    <name evidence="3" type="ORF">UCDDA912_g10630</name>
</gene>
<dbReference type="OrthoDB" id="4774395at2759"/>
<dbReference type="Proteomes" id="UP000034680">
    <property type="component" value="Unassembled WGS sequence"/>
</dbReference>
<feature type="compositionally biased region" description="Basic and acidic residues" evidence="2">
    <location>
        <begin position="339"/>
        <end position="353"/>
    </location>
</feature>
<dbReference type="EMBL" id="LCUC01000780">
    <property type="protein sequence ID" value="KKY29448.1"/>
    <property type="molecule type" value="Genomic_DNA"/>
</dbReference>
<dbReference type="AlphaFoldDB" id="A0A0G2H2B8"/>
<feature type="region of interest" description="Disordered" evidence="2">
    <location>
        <begin position="90"/>
        <end position="184"/>
    </location>
</feature>
<reference evidence="3 4" key="2">
    <citation type="submission" date="2015-05" db="EMBL/GenBank/DDBJ databases">
        <authorList>
            <person name="Morales-Cruz A."/>
            <person name="Amrine K.C."/>
            <person name="Cantu D."/>
        </authorList>
    </citation>
    <scope>NUCLEOTIDE SEQUENCE [LARGE SCALE GENOMIC DNA]</scope>
    <source>
        <strain evidence="3">DA912</strain>
    </source>
</reference>
<feature type="region of interest" description="Disordered" evidence="2">
    <location>
        <begin position="290"/>
        <end position="394"/>
    </location>
</feature>
<feature type="compositionally biased region" description="Low complexity" evidence="2">
    <location>
        <begin position="296"/>
        <end position="305"/>
    </location>
</feature>
<accession>A0A0G2H2B8</accession>
<proteinExistence type="predicted"/>
<keyword evidence="4" id="KW-1185">Reference proteome</keyword>
<sequence>MAAESTTPKLFNVAVTDVTSSTRATWSKANVESFENFIDANDELDDITALVDTLNLSRFSTTRNSRGESLGPIIEVKVRRKLAAVSANLRRKRQAQARNSTASLASSTVLLPLSPPQPPPNGRTRLQAARADALAAGKEPPTRLPGPPPVYTPEVWKGKDKRSVGANARGQTRSGIAPGQLRHRMNTVAQARRYVARLEEELEAARLRLRYLEKRRGGDEEEDNVRGHKWGQEQEQDPDDDDNDDDDDEHPSKEVVARGLPMTLDKTASLSISTEGISDLAWSLDAMAPVWDQNHGSPGSPSSAAVAKPQAAEDKGRQGAGTNELDKEEENGNRNGNKNQDKNEKENENEKVKVNGKRHWIGKGGKAAALAEASFGPGSGPESDSDSETGRTLDKLSAYLRDRYRGSHV</sequence>
<organism evidence="3 4">
    <name type="scientific">Diaporthe ampelina</name>
    <dbReference type="NCBI Taxonomy" id="1214573"/>
    <lineage>
        <taxon>Eukaryota</taxon>
        <taxon>Fungi</taxon>
        <taxon>Dikarya</taxon>
        <taxon>Ascomycota</taxon>
        <taxon>Pezizomycotina</taxon>
        <taxon>Sordariomycetes</taxon>
        <taxon>Sordariomycetidae</taxon>
        <taxon>Diaporthales</taxon>
        <taxon>Diaporthaceae</taxon>
        <taxon>Diaporthe</taxon>
    </lineage>
</organism>
<feature type="compositionally biased region" description="Pro residues" evidence="2">
    <location>
        <begin position="142"/>
        <end position="151"/>
    </location>
</feature>
<evidence type="ECO:0000313" key="3">
    <source>
        <dbReference type="EMBL" id="KKY29448.1"/>
    </source>
</evidence>
<keyword evidence="1" id="KW-0175">Coiled coil</keyword>
<feature type="compositionally biased region" description="Basic and acidic residues" evidence="2">
    <location>
        <begin position="216"/>
        <end position="232"/>
    </location>
</feature>
<evidence type="ECO:0000256" key="2">
    <source>
        <dbReference type="SAM" id="MobiDB-lite"/>
    </source>
</evidence>
<feature type="coiled-coil region" evidence="1">
    <location>
        <begin position="188"/>
        <end position="215"/>
    </location>
</feature>
<evidence type="ECO:0000256" key="1">
    <source>
        <dbReference type="SAM" id="Coils"/>
    </source>
</evidence>
<feature type="compositionally biased region" description="Low complexity" evidence="2">
    <location>
        <begin position="100"/>
        <end position="112"/>
    </location>
</feature>
<protein>
    <submittedName>
        <fullName evidence="3">Uncharacterized protein</fullName>
    </submittedName>
</protein>
<evidence type="ECO:0000313" key="4">
    <source>
        <dbReference type="Proteomes" id="UP000034680"/>
    </source>
</evidence>
<feature type="region of interest" description="Disordered" evidence="2">
    <location>
        <begin position="216"/>
        <end position="265"/>
    </location>
</feature>
<feature type="compositionally biased region" description="Low complexity" evidence="2">
    <location>
        <begin position="125"/>
        <end position="136"/>
    </location>
</feature>
<name>A0A0G2H2B8_9PEZI</name>
<feature type="compositionally biased region" description="Acidic residues" evidence="2">
    <location>
        <begin position="234"/>
        <end position="249"/>
    </location>
</feature>
<reference evidence="3 4" key="1">
    <citation type="submission" date="2015-05" db="EMBL/GenBank/DDBJ databases">
        <title>Distinctive expansion of gene families associated with plant cell wall degradation and secondary metabolism in the genomes of grapevine trunk pathogens.</title>
        <authorList>
            <person name="Lawrence D.P."/>
            <person name="Travadon R."/>
            <person name="Rolshausen P.E."/>
            <person name="Baumgartner K."/>
        </authorList>
    </citation>
    <scope>NUCLEOTIDE SEQUENCE [LARGE SCALE GENOMIC DNA]</scope>
    <source>
        <strain evidence="3">DA912</strain>
    </source>
</reference>